<feature type="transmembrane region" description="Helical" evidence="2">
    <location>
        <begin position="150"/>
        <end position="169"/>
    </location>
</feature>
<sequence>MEKNRKLVLLFFIIFLEGYVVLSAELLAIRQTLPFVGSGTDTVSIIIAAILMPLAFGYYAGGQYRGRIRHKLVCNLLIAGAFLTIGLSYLVLTSFFGALTEGLEWKNRLLLTTFYGLLFIITPVYLLGQTVPLVSNYFRRAHLPHAAGKILFYSTIGSFLGAILTTLFLMNTIGVSGTVTVTITCIAVLIILLSKLRICLSAAAAVFLVLIAAALNSPQALESVGVISNNAYNTAQMEADGDTLYLRLNRSYASAIYPDKPEYPVYEYVRYIESQYIRYFRHTNMKGKILVLGAGGFTIGLGDTWNDYIFVDIDSDLKELAEKQFLKRPLDKNKIFEAVPARGYLNQTKEHFHLIVVDVFHGLNNAPEHLLTREFFLQVRNRLTPRGIVIVNQLGSPLGEDDYARGIDNTIRSIFPHANRIPLYNFNPWRTVPSDDKNVLYIAQNFAPGGHENIYTDNLNRAAFDKKQEVPY</sequence>
<feature type="transmembrane region" description="Helical" evidence="2">
    <location>
        <begin position="7"/>
        <end position="30"/>
    </location>
</feature>
<dbReference type="PANTHER" id="PTHR43317">
    <property type="entry name" value="THERMOSPERMINE SYNTHASE ACAULIS5"/>
    <property type="match status" value="1"/>
</dbReference>
<dbReference type="Pfam" id="PF01564">
    <property type="entry name" value="Spermine_synth"/>
    <property type="match status" value="1"/>
</dbReference>
<keyword evidence="1" id="KW-0620">Polyamine biosynthesis</keyword>
<dbReference type="AlphaFoldDB" id="A0AA96GPG3"/>
<keyword evidence="2" id="KW-0472">Membrane</keyword>
<feature type="transmembrane region" description="Helical" evidence="2">
    <location>
        <begin position="72"/>
        <end position="92"/>
    </location>
</feature>
<dbReference type="RefSeq" id="WP_312744496.1">
    <property type="nucleotide sequence ID" value="NZ_CP116968.1"/>
</dbReference>
<keyword evidence="2" id="KW-0812">Transmembrane</keyword>
<keyword evidence="2" id="KW-1133">Transmembrane helix</keyword>
<dbReference type="Gene3D" id="3.40.50.150">
    <property type="entry name" value="Vaccinia Virus protein VP39"/>
    <property type="match status" value="1"/>
</dbReference>
<evidence type="ECO:0000256" key="1">
    <source>
        <dbReference type="ARBA" id="ARBA00023115"/>
    </source>
</evidence>
<protein>
    <submittedName>
        <fullName evidence="3">Fused MFS/spermidine synthase</fullName>
    </submittedName>
</protein>
<dbReference type="EMBL" id="CP116968">
    <property type="protein sequence ID" value="WNM61864.1"/>
    <property type="molecule type" value="Genomic_DNA"/>
</dbReference>
<evidence type="ECO:0000313" key="4">
    <source>
        <dbReference type="Proteomes" id="UP001302494"/>
    </source>
</evidence>
<evidence type="ECO:0000313" key="3">
    <source>
        <dbReference type="EMBL" id="WNM61864.1"/>
    </source>
</evidence>
<accession>A0AA96GPG3</accession>
<keyword evidence="4" id="KW-1185">Reference proteome</keyword>
<organism evidence="3 4">
    <name type="scientific">Candidatus Nitrospira neomarina</name>
    <dbReference type="NCBI Taxonomy" id="3020899"/>
    <lineage>
        <taxon>Bacteria</taxon>
        <taxon>Pseudomonadati</taxon>
        <taxon>Nitrospirota</taxon>
        <taxon>Nitrospiria</taxon>
        <taxon>Nitrospirales</taxon>
        <taxon>Nitrospiraceae</taxon>
        <taxon>Nitrospira</taxon>
    </lineage>
</organism>
<name>A0AA96GPG3_9BACT</name>
<proteinExistence type="predicted"/>
<reference evidence="3 4" key="1">
    <citation type="submission" date="2023-01" db="EMBL/GenBank/DDBJ databases">
        <title>Cultivation and genomic characterization of new, ubiquitous marine nitrite-oxidizing bacteria from the Nitrospirales.</title>
        <authorList>
            <person name="Mueller A.J."/>
            <person name="Daebeler A."/>
            <person name="Herbold C.W."/>
            <person name="Kirkegaard R.H."/>
            <person name="Daims H."/>
        </authorList>
    </citation>
    <scope>NUCLEOTIDE SEQUENCE [LARGE SCALE GENOMIC DNA]</scope>
    <source>
        <strain evidence="3 4">DK</strain>
    </source>
</reference>
<feature type="transmembrane region" description="Helical" evidence="2">
    <location>
        <begin position="175"/>
        <end position="193"/>
    </location>
</feature>
<evidence type="ECO:0000256" key="2">
    <source>
        <dbReference type="SAM" id="Phobius"/>
    </source>
</evidence>
<dbReference type="PANTHER" id="PTHR43317:SF1">
    <property type="entry name" value="THERMOSPERMINE SYNTHASE ACAULIS5"/>
    <property type="match status" value="1"/>
</dbReference>
<dbReference type="InterPro" id="IPR029063">
    <property type="entry name" value="SAM-dependent_MTases_sf"/>
</dbReference>
<dbReference type="GO" id="GO:0006596">
    <property type="term" value="P:polyamine biosynthetic process"/>
    <property type="evidence" value="ECO:0007669"/>
    <property type="project" value="UniProtKB-KW"/>
</dbReference>
<dbReference type="SUPFAM" id="SSF53335">
    <property type="entry name" value="S-adenosyl-L-methionine-dependent methyltransferases"/>
    <property type="match status" value="1"/>
</dbReference>
<dbReference type="NCBIfam" id="NF037959">
    <property type="entry name" value="MFS_SpdSyn"/>
    <property type="match status" value="1"/>
</dbReference>
<feature type="transmembrane region" description="Helical" evidence="2">
    <location>
        <begin position="112"/>
        <end position="138"/>
    </location>
</feature>
<feature type="transmembrane region" description="Helical" evidence="2">
    <location>
        <begin position="198"/>
        <end position="215"/>
    </location>
</feature>
<dbReference type="KEGG" id="nneo:PQG83_19290"/>
<dbReference type="Proteomes" id="UP001302494">
    <property type="component" value="Chromosome"/>
</dbReference>
<feature type="transmembrane region" description="Helical" evidence="2">
    <location>
        <begin position="42"/>
        <end position="60"/>
    </location>
</feature>
<gene>
    <name evidence="3" type="ORF">PQG83_19290</name>
</gene>